<dbReference type="RefSeq" id="WP_058931047.1">
    <property type="nucleotide sequence ID" value="NZ_CP013747.1"/>
</dbReference>
<organism evidence="1">
    <name type="scientific">Pseudarthrobacter sulfonivorans</name>
    <dbReference type="NCBI Taxonomy" id="121292"/>
    <lineage>
        <taxon>Bacteria</taxon>
        <taxon>Bacillati</taxon>
        <taxon>Actinomycetota</taxon>
        <taxon>Actinomycetes</taxon>
        <taxon>Micrococcales</taxon>
        <taxon>Micrococcaceae</taxon>
        <taxon>Pseudarthrobacter</taxon>
    </lineage>
</organism>
<dbReference type="InterPro" id="IPR029058">
    <property type="entry name" value="AB_hydrolase_fold"/>
</dbReference>
<name>A0A0U3PC58_9MICC</name>
<evidence type="ECO:0000313" key="1">
    <source>
        <dbReference type="EMBL" id="ALV41923.1"/>
    </source>
</evidence>
<dbReference type="SUPFAM" id="SSF53474">
    <property type="entry name" value="alpha/beta-Hydrolases"/>
    <property type="match status" value="1"/>
</dbReference>
<proteinExistence type="predicted"/>
<dbReference type="Gene3D" id="3.40.50.1820">
    <property type="entry name" value="alpha/beta hydrolase"/>
    <property type="match status" value="1"/>
</dbReference>
<dbReference type="KEGG" id="psul:AU252_12755"/>
<accession>A0A0U3PC58</accession>
<dbReference type="EMBL" id="CP013747">
    <property type="protein sequence ID" value="ALV41923.1"/>
    <property type="molecule type" value="Genomic_DNA"/>
</dbReference>
<evidence type="ECO:0008006" key="3">
    <source>
        <dbReference type="Google" id="ProtNLM"/>
    </source>
</evidence>
<dbReference type="Proteomes" id="UP000065151">
    <property type="component" value="Chromosome"/>
</dbReference>
<protein>
    <recommendedName>
        <fullName evidence="3">Alpha/beta hydrolase</fullName>
    </recommendedName>
</protein>
<sequence length="207" mass="21983">MEPTETLTWDGPELEAGQIRHRVVCLHNGAGAGEWFAHQIAAYDAVAWDVPDGVIPDAAGSPDQIEAWVTTAAAALRDGGVTPVHLVASGRAVYGTIVLAGRYPELVKSMILGDPEVDISIEGYARSLQLVQAPSLVIAAAPHADTDINEPQSIAGGIDNGVFVIIENTAVPAHRTRADSFNEWATSFMTIAEGLHTFAESEEDFRA</sequence>
<evidence type="ECO:0000313" key="2">
    <source>
        <dbReference type="Proteomes" id="UP000065151"/>
    </source>
</evidence>
<dbReference type="AlphaFoldDB" id="A0A0U3PC58"/>
<reference evidence="1 2" key="1">
    <citation type="submission" date="2015-12" db="EMBL/GenBank/DDBJ databases">
        <authorList>
            <person name="Shamseldin A."/>
            <person name="Moawad H."/>
            <person name="Abd El-Rahim W.M."/>
            <person name="Sadowsky M.J."/>
        </authorList>
    </citation>
    <scope>NUCLEOTIDE SEQUENCE [LARGE SCALE GENOMIC DNA]</scope>
    <source>
        <strain evidence="1 2">Ar51</strain>
    </source>
</reference>
<gene>
    <name evidence="1" type="ORF">AU252_12755</name>
</gene>
<dbReference type="STRING" id="121292.AU252_12755"/>